<dbReference type="KEGG" id="dqu:106741671"/>
<evidence type="ECO:0000313" key="2">
    <source>
        <dbReference type="Proteomes" id="UP000515204"/>
    </source>
</evidence>
<proteinExistence type="predicted"/>
<dbReference type="GeneID" id="106741671"/>
<feature type="region of interest" description="Disordered" evidence="1">
    <location>
        <begin position="29"/>
        <end position="56"/>
    </location>
</feature>
<accession>A0A6P3WU58</accession>
<evidence type="ECO:0000256" key="1">
    <source>
        <dbReference type="SAM" id="MobiDB-lite"/>
    </source>
</evidence>
<organism evidence="2 4">
    <name type="scientific">Dinoponera quadriceps</name>
    <name type="common">South American ant</name>
    <dbReference type="NCBI Taxonomy" id="609295"/>
    <lineage>
        <taxon>Eukaryota</taxon>
        <taxon>Metazoa</taxon>
        <taxon>Ecdysozoa</taxon>
        <taxon>Arthropoda</taxon>
        <taxon>Hexapoda</taxon>
        <taxon>Insecta</taxon>
        <taxon>Pterygota</taxon>
        <taxon>Neoptera</taxon>
        <taxon>Endopterygota</taxon>
        <taxon>Hymenoptera</taxon>
        <taxon>Apocrita</taxon>
        <taxon>Aculeata</taxon>
        <taxon>Formicoidea</taxon>
        <taxon>Formicidae</taxon>
        <taxon>Ponerinae</taxon>
        <taxon>Ponerini</taxon>
        <taxon>Dinoponera</taxon>
    </lineage>
</organism>
<keyword evidence="2" id="KW-1185">Reference proteome</keyword>
<gene>
    <name evidence="3 4" type="primary">LOC106741671</name>
</gene>
<protein>
    <submittedName>
        <fullName evidence="3 4">Uncharacterized protein LOC106741671</fullName>
    </submittedName>
</protein>
<dbReference type="Proteomes" id="UP000515204">
    <property type="component" value="Unplaced"/>
</dbReference>
<dbReference type="RefSeq" id="XP_014469391.1">
    <property type="nucleotide sequence ID" value="XM_014613905.1"/>
</dbReference>
<evidence type="ECO:0000313" key="3">
    <source>
        <dbReference type="RefSeq" id="XP_014469391.1"/>
    </source>
</evidence>
<dbReference type="RefSeq" id="XP_014469392.1">
    <property type="nucleotide sequence ID" value="XM_014613906.1"/>
</dbReference>
<reference evidence="3 4" key="1">
    <citation type="submission" date="2025-04" db="UniProtKB">
        <authorList>
            <consortium name="RefSeq"/>
        </authorList>
    </citation>
    <scope>IDENTIFICATION</scope>
</reference>
<dbReference type="AlphaFoldDB" id="A0A6P3WU58"/>
<evidence type="ECO:0000313" key="4">
    <source>
        <dbReference type="RefSeq" id="XP_014469392.1"/>
    </source>
</evidence>
<name>A0A6P3WU58_DINQU</name>
<sequence>MNNEFICSTPNVSKNKKIMSSLIFIDMDSCEEKESSGSQEENEKTQPVQTQDAENEEMLEELEATRFENQMLKQRITENEEALMKLKQRLEAVEKENRGIASLLRNLGTTDIDDIQMRAETCRTQ</sequence>